<dbReference type="OrthoDB" id="1038256at2759"/>
<keyword evidence="2" id="KW-1185">Reference proteome</keyword>
<reference evidence="1 2" key="1">
    <citation type="submission" date="2020-12" db="EMBL/GenBank/DDBJ databases">
        <title>Concerted genomic and epigenomic changes stabilize Arabidopsis allopolyploids.</title>
        <authorList>
            <person name="Chen Z."/>
        </authorList>
    </citation>
    <scope>NUCLEOTIDE SEQUENCE [LARGE SCALE GENOMIC DNA]</scope>
    <source>
        <strain evidence="1">As9502</strain>
        <tissue evidence="1">Leaf</tissue>
    </source>
</reference>
<accession>A0A8T1YHQ2</accession>
<protein>
    <submittedName>
        <fullName evidence="1">Protein MS5</fullName>
    </submittedName>
</protein>
<sequence>MATDEPPPERKRKLEKITPTVEETSRTLYVLEEGRYVPVKKGSDGGYVSPSACDSDEDVDPVLEEEYHRQLRESDGFDCDLYIPNGSVLPYKCSDHHQDVIGICAKVGLHCYNFQKGSNFQLLRPEKYNSMLTGLVTYFITAHVIDPATNSPFVFQTCVTQASCYYNEDFRIETQTCRIKLETTQGFEVKDENCHGDYEAIDDFYKGDLPEWIPDDALAQSSYKQPEFYEVQESDIRENDWLNLYADYAFFTLWENGLTKLKFATPLEIKKVVVQTRETMKPKEKLKAGNAIFYISFRDCGLTEDHRAVVRRTTDGHPEHLFLEVKCPVADLSSCSIN</sequence>
<dbReference type="NCBIfam" id="TIGR01572">
    <property type="entry name" value="A_thl_para_3677"/>
    <property type="match status" value="1"/>
</dbReference>
<organism evidence="1 2">
    <name type="scientific">Arabidopsis suecica</name>
    <name type="common">Swedish thale-cress</name>
    <name type="synonym">Cardaminopsis suecica</name>
    <dbReference type="NCBI Taxonomy" id="45249"/>
    <lineage>
        <taxon>Eukaryota</taxon>
        <taxon>Viridiplantae</taxon>
        <taxon>Streptophyta</taxon>
        <taxon>Embryophyta</taxon>
        <taxon>Tracheophyta</taxon>
        <taxon>Spermatophyta</taxon>
        <taxon>Magnoliopsida</taxon>
        <taxon>eudicotyledons</taxon>
        <taxon>Gunneridae</taxon>
        <taxon>Pentapetalae</taxon>
        <taxon>rosids</taxon>
        <taxon>malvids</taxon>
        <taxon>Brassicales</taxon>
        <taxon>Brassicaceae</taxon>
        <taxon>Camelineae</taxon>
        <taxon>Arabidopsis</taxon>
    </lineage>
</organism>
<dbReference type="PANTHER" id="PTHR31260:SF28">
    <property type="entry name" value="CYSTATIN DOMAIN PROTEIN"/>
    <property type="match status" value="1"/>
</dbReference>
<comment type="caution">
    <text evidence="1">The sequence shown here is derived from an EMBL/GenBank/DDBJ whole genome shotgun (WGS) entry which is preliminary data.</text>
</comment>
<name>A0A8T1YHQ2_ARASU</name>
<gene>
    <name evidence="1" type="ORF">ISN44_As12g011590</name>
</gene>
<evidence type="ECO:0000313" key="1">
    <source>
        <dbReference type="EMBL" id="KAG7545721.1"/>
    </source>
</evidence>
<dbReference type="Proteomes" id="UP000694251">
    <property type="component" value="Chromosome 12"/>
</dbReference>
<dbReference type="EMBL" id="JAEFBJ010000012">
    <property type="protein sequence ID" value="KAG7545721.1"/>
    <property type="molecule type" value="Genomic_DNA"/>
</dbReference>
<proteinExistence type="predicted"/>
<dbReference type="AlphaFoldDB" id="A0A8T1YHQ2"/>
<dbReference type="InterPro" id="IPR006462">
    <property type="entry name" value="MS5"/>
</dbReference>
<dbReference type="PANTHER" id="PTHR31260">
    <property type="entry name" value="CYSTATIN/MONELLIN SUPERFAMILY PROTEIN"/>
    <property type="match status" value="1"/>
</dbReference>
<evidence type="ECO:0000313" key="2">
    <source>
        <dbReference type="Proteomes" id="UP000694251"/>
    </source>
</evidence>
<dbReference type="Pfam" id="PF04776">
    <property type="entry name" value="protein_MS5"/>
    <property type="match status" value="1"/>
</dbReference>